<dbReference type="Proteomes" id="UP000027361">
    <property type="component" value="Unassembled WGS sequence"/>
</dbReference>
<dbReference type="HOGENOM" id="CLU_048223_0_0_1"/>
<dbReference type="Pfam" id="PF13933">
    <property type="entry name" value="HRXXH"/>
    <property type="match status" value="1"/>
</dbReference>
<dbReference type="GO" id="GO:0009986">
    <property type="term" value="C:cell surface"/>
    <property type="evidence" value="ECO:0007669"/>
    <property type="project" value="TreeGrafter"/>
</dbReference>
<accession>A0A066V4E2</accession>
<evidence type="ECO:0000313" key="4">
    <source>
        <dbReference type="Proteomes" id="UP000027361"/>
    </source>
</evidence>
<evidence type="ECO:0000259" key="2">
    <source>
        <dbReference type="Pfam" id="PF13933"/>
    </source>
</evidence>
<protein>
    <submittedName>
        <fullName evidence="3">Zincin</fullName>
    </submittedName>
</protein>
<dbReference type="EMBL" id="JMSN01000235">
    <property type="protein sequence ID" value="KDN35108.1"/>
    <property type="molecule type" value="Genomic_DNA"/>
</dbReference>
<dbReference type="AlphaFoldDB" id="A0A066V4E2"/>
<feature type="domain" description="Putative peptidase" evidence="2">
    <location>
        <begin position="49"/>
        <end position="259"/>
    </location>
</feature>
<gene>
    <name evidence="3" type="ORF">K437DRAFT_82321</name>
</gene>
<dbReference type="PANTHER" id="PTHR39399:SF1">
    <property type="entry name" value="PROTEIN ZPS1"/>
    <property type="match status" value="1"/>
</dbReference>
<dbReference type="GO" id="GO:0009277">
    <property type="term" value="C:fungal-type cell wall"/>
    <property type="evidence" value="ECO:0007669"/>
    <property type="project" value="TreeGrafter"/>
</dbReference>
<keyword evidence="1" id="KW-0732">Signal</keyword>
<dbReference type="InterPro" id="IPR024079">
    <property type="entry name" value="MetalloPept_cat_dom_sf"/>
</dbReference>
<comment type="caution">
    <text evidence="3">The sequence shown here is derived from an EMBL/GenBank/DDBJ whole genome shotgun (WGS) entry which is preliminary data.</text>
</comment>
<keyword evidence="4" id="KW-1185">Reference proteome</keyword>
<sequence>MQFSAAFLSALLVGGAFAAPSSYASDGSLAPRDPLNAGQLFPSQAAATVEPVFARADVEYLKDVPIHSSCNATQTAQIKAGLDDMVVLAQSTIDHVLRHGRDELFTTYFGEEGDTAPVIGIMTQVISRNKQGMVIRCDDPDAKCNQEGWYGYWRTEVQSETNICDLSFPTRRRLPQICGLGWTVAGSNSALFWGADFLHRLFHVPQISNEKVVHAADSYLEVLELAKKNASAAVLNQHSLQYFALDVYSRQQVPGGCLGTPEPVISATAAPAASTPAVSALTPSPAATAAPAGVIKDCHSHADGTIHCGAD</sequence>
<dbReference type="GO" id="GO:0005178">
    <property type="term" value="F:integrin binding"/>
    <property type="evidence" value="ECO:0007669"/>
    <property type="project" value="TreeGrafter"/>
</dbReference>
<organism evidence="3 4">
    <name type="scientific">Tilletiaria anomala (strain ATCC 24038 / CBS 436.72 / UBC 951)</name>
    <dbReference type="NCBI Taxonomy" id="1037660"/>
    <lineage>
        <taxon>Eukaryota</taxon>
        <taxon>Fungi</taxon>
        <taxon>Dikarya</taxon>
        <taxon>Basidiomycota</taxon>
        <taxon>Ustilaginomycotina</taxon>
        <taxon>Exobasidiomycetes</taxon>
        <taxon>Georgefischeriales</taxon>
        <taxon>Tilletiariaceae</taxon>
        <taxon>Tilletiaria</taxon>
    </lineage>
</organism>
<dbReference type="GO" id="GO:0008237">
    <property type="term" value="F:metallopeptidase activity"/>
    <property type="evidence" value="ECO:0007669"/>
    <property type="project" value="InterPro"/>
</dbReference>
<dbReference type="PANTHER" id="PTHR39399">
    <property type="entry name" value="PROTEIN ZPS1"/>
    <property type="match status" value="1"/>
</dbReference>
<dbReference type="Gene3D" id="3.40.390.10">
    <property type="entry name" value="Collagenase (Catalytic Domain)"/>
    <property type="match status" value="1"/>
</dbReference>
<dbReference type="InParanoid" id="A0A066V4E2"/>
<feature type="chain" id="PRO_5001631719" evidence="1">
    <location>
        <begin position="19"/>
        <end position="311"/>
    </location>
</feature>
<proteinExistence type="predicted"/>
<dbReference type="RefSeq" id="XP_013239746.1">
    <property type="nucleotide sequence ID" value="XM_013384292.1"/>
</dbReference>
<dbReference type="STRING" id="1037660.A0A066V4E2"/>
<dbReference type="InterPro" id="IPR039124">
    <property type="entry name" value="PRA1-like"/>
</dbReference>
<dbReference type="GeneID" id="25267856"/>
<feature type="signal peptide" evidence="1">
    <location>
        <begin position="1"/>
        <end position="18"/>
    </location>
</feature>
<dbReference type="OrthoDB" id="4689212at2759"/>
<dbReference type="GO" id="GO:0008270">
    <property type="term" value="F:zinc ion binding"/>
    <property type="evidence" value="ECO:0007669"/>
    <property type="project" value="TreeGrafter"/>
</dbReference>
<evidence type="ECO:0000313" key="3">
    <source>
        <dbReference type="EMBL" id="KDN35108.1"/>
    </source>
</evidence>
<dbReference type="SUPFAM" id="SSF55486">
    <property type="entry name" value="Metalloproteases ('zincins'), catalytic domain"/>
    <property type="match status" value="1"/>
</dbReference>
<dbReference type="OMA" id="CNATQRR"/>
<dbReference type="InterPro" id="IPR029482">
    <property type="entry name" value="HRXXH"/>
</dbReference>
<dbReference type="GO" id="GO:0005576">
    <property type="term" value="C:extracellular region"/>
    <property type="evidence" value="ECO:0007669"/>
    <property type="project" value="TreeGrafter"/>
</dbReference>
<reference evidence="3 4" key="1">
    <citation type="submission" date="2014-05" db="EMBL/GenBank/DDBJ databases">
        <title>Draft genome sequence of a rare smut relative, Tilletiaria anomala UBC 951.</title>
        <authorList>
            <consortium name="DOE Joint Genome Institute"/>
            <person name="Toome M."/>
            <person name="Kuo A."/>
            <person name="Henrissat B."/>
            <person name="Lipzen A."/>
            <person name="Tritt A."/>
            <person name="Yoshinaga Y."/>
            <person name="Zane M."/>
            <person name="Barry K."/>
            <person name="Grigoriev I.V."/>
            <person name="Spatafora J.W."/>
            <person name="Aimea M.C."/>
        </authorList>
    </citation>
    <scope>NUCLEOTIDE SEQUENCE [LARGE SCALE GENOMIC DNA]</scope>
    <source>
        <strain evidence="3 4">UBC 951</strain>
    </source>
</reference>
<evidence type="ECO:0000256" key="1">
    <source>
        <dbReference type="SAM" id="SignalP"/>
    </source>
</evidence>
<name>A0A066V4E2_TILAU</name>